<dbReference type="EMBL" id="JAERRH010000003">
    <property type="protein sequence ID" value="MBL1104916.1"/>
    <property type="molecule type" value="Genomic_DNA"/>
</dbReference>
<dbReference type="Proteomes" id="UP000621386">
    <property type="component" value="Unassembled WGS sequence"/>
</dbReference>
<dbReference type="RefSeq" id="WP_201815357.1">
    <property type="nucleotide sequence ID" value="NZ_JAERRH010000003.1"/>
</dbReference>
<evidence type="ECO:0000313" key="2">
    <source>
        <dbReference type="Proteomes" id="UP000621386"/>
    </source>
</evidence>
<proteinExistence type="predicted"/>
<protein>
    <submittedName>
        <fullName evidence="1">Uncharacterized protein</fullName>
    </submittedName>
</protein>
<comment type="caution">
    <text evidence="1">The sequence shown here is derived from an EMBL/GenBank/DDBJ whole genome shotgun (WGS) entry which is preliminary data.</text>
</comment>
<organism evidence="1 2">
    <name type="scientific">Streptomyces musisoli</name>
    <dbReference type="NCBI Taxonomy" id="2802280"/>
    <lineage>
        <taxon>Bacteria</taxon>
        <taxon>Bacillati</taxon>
        <taxon>Actinomycetota</taxon>
        <taxon>Actinomycetes</taxon>
        <taxon>Kitasatosporales</taxon>
        <taxon>Streptomycetaceae</taxon>
        <taxon>Streptomyces</taxon>
    </lineage>
</organism>
<gene>
    <name evidence="1" type="ORF">JK361_09970</name>
</gene>
<name>A0ABS1NXU0_9ACTN</name>
<keyword evidence="2" id="KW-1185">Reference proteome</keyword>
<accession>A0ABS1NXU0</accession>
<evidence type="ECO:0000313" key="1">
    <source>
        <dbReference type="EMBL" id="MBL1104916.1"/>
    </source>
</evidence>
<reference evidence="1 2" key="1">
    <citation type="submission" date="2021-01" db="EMBL/GenBank/DDBJ databases">
        <title>WGS of actinomycetes isolated from Thailand.</title>
        <authorList>
            <person name="Thawai C."/>
        </authorList>
    </citation>
    <scope>NUCLEOTIDE SEQUENCE [LARGE SCALE GENOMIC DNA]</scope>
    <source>
        <strain evidence="1 2">CH5-8</strain>
    </source>
</reference>
<sequence>MNSAHLVEIAQRMACESQALTEAVISWQLVTRPYLDGSRGIARWSGLSDKTVRETAGPEGGLSSFKFLWTRTRGHASATVEEREEMQLRFHSNTRIDYRSTSPKNLQTPGPLGGALAVEEGEEKILEGNAVVSARISQRAQEVLVNGMKTLATLTELTTLTEPGQILTMLDPGLDVWAEVEDGNAVKTAVIPLGRRAWSLAVLCGLEDVVLSVSDIEELTGLSKRGVQALLARMAKADPVLVRKVRKGRSFEYGVYWASRFRKSGDWWDNCFDRDLIRKARAARDAVVQATSARRGTPAGFLAYRLSTANPKRDDYLEANPLPVDADEVWKALVEAGEELALYEHLRAKESEAGPVPSTPESCMGVAPAQVQKTQPAQVDPEVLAAMRRRVMGLPV</sequence>